<dbReference type="GO" id="GO:0005730">
    <property type="term" value="C:nucleolus"/>
    <property type="evidence" value="ECO:0007669"/>
    <property type="project" value="UniProtKB-SubCell"/>
</dbReference>
<dbReference type="InterPro" id="IPR026258">
    <property type="entry name" value="SRP68"/>
</dbReference>
<dbReference type="EMBL" id="SELW01000280">
    <property type="protein sequence ID" value="TID29630.1"/>
    <property type="molecule type" value="Genomic_DNA"/>
</dbReference>
<dbReference type="InterPro" id="IPR038253">
    <property type="entry name" value="SRP68_N_sf"/>
</dbReference>
<evidence type="ECO:0000256" key="7">
    <source>
        <dbReference type="ARBA" id="ARBA00023242"/>
    </source>
</evidence>
<dbReference type="STRING" id="52247.A0A4V4NFW2"/>
<evidence type="ECO:0000313" key="12">
    <source>
        <dbReference type="Proteomes" id="UP000307173"/>
    </source>
</evidence>
<evidence type="ECO:0000256" key="6">
    <source>
        <dbReference type="ARBA" id="ARBA00023135"/>
    </source>
</evidence>
<evidence type="ECO:0000256" key="2">
    <source>
        <dbReference type="ARBA" id="ARBA00004604"/>
    </source>
</evidence>
<gene>
    <name evidence="11" type="ORF">CANINC_001749</name>
</gene>
<organism evidence="11 12">
    <name type="scientific">Pichia inconspicua</name>
    <dbReference type="NCBI Taxonomy" id="52247"/>
    <lineage>
        <taxon>Eukaryota</taxon>
        <taxon>Fungi</taxon>
        <taxon>Dikarya</taxon>
        <taxon>Ascomycota</taxon>
        <taxon>Saccharomycotina</taxon>
        <taxon>Pichiomycetes</taxon>
        <taxon>Pichiales</taxon>
        <taxon>Pichiaceae</taxon>
        <taxon>Pichia</taxon>
    </lineage>
</organism>
<dbReference type="GO" id="GO:0005047">
    <property type="term" value="F:signal recognition particle binding"/>
    <property type="evidence" value="ECO:0007669"/>
    <property type="project" value="InterPro"/>
</dbReference>
<dbReference type="OrthoDB" id="10255118at2759"/>
<evidence type="ECO:0000256" key="4">
    <source>
        <dbReference type="ARBA" id="ARBA00022490"/>
    </source>
</evidence>
<evidence type="ECO:0000256" key="3">
    <source>
        <dbReference type="ARBA" id="ARBA00009352"/>
    </source>
</evidence>
<dbReference type="GO" id="GO:0030942">
    <property type="term" value="F:endoplasmic reticulum signal peptide binding"/>
    <property type="evidence" value="ECO:0007669"/>
    <property type="project" value="InterPro"/>
</dbReference>
<dbReference type="GO" id="GO:0005786">
    <property type="term" value="C:signal recognition particle, endoplasmic reticulum targeting"/>
    <property type="evidence" value="ECO:0007669"/>
    <property type="project" value="UniProtKB-KW"/>
</dbReference>
<dbReference type="GO" id="GO:0008312">
    <property type="term" value="F:7S RNA binding"/>
    <property type="evidence" value="ECO:0007669"/>
    <property type="project" value="InterPro"/>
</dbReference>
<dbReference type="GO" id="GO:0006614">
    <property type="term" value="P:SRP-dependent cotranslational protein targeting to membrane"/>
    <property type="evidence" value="ECO:0007669"/>
    <property type="project" value="InterPro"/>
</dbReference>
<evidence type="ECO:0000256" key="8">
    <source>
        <dbReference type="ARBA" id="ARBA00023274"/>
    </source>
</evidence>
<evidence type="ECO:0000313" key="11">
    <source>
        <dbReference type="EMBL" id="TID29630.1"/>
    </source>
</evidence>
<dbReference type="AlphaFoldDB" id="A0A4V4NFW2"/>
<keyword evidence="6 10" id="KW-0733">Signal recognition particle</keyword>
<reference evidence="11 12" key="1">
    <citation type="journal article" date="2019" name="Front. Genet.">
        <title>Whole-Genome Sequencing of the Opportunistic Yeast Pathogen Candida inconspicua Uncovers Its Hybrid Origin.</title>
        <authorList>
            <person name="Mixao V."/>
            <person name="Hansen A.P."/>
            <person name="Saus E."/>
            <person name="Boekhout T."/>
            <person name="Lass-Florl C."/>
            <person name="Gabaldon T."/>
        </authorList>
    </citation>
    <scope>NUCLEOTIDE SEQUENCE [LARGE SCALE GENOMIC DNA]</scope>
    <source>
        <strain evidence="11 12">CBS 180</strain>
    </source>
</reference>
<keyword evidence="7" id="KW-0539">Nucleus</keyword>
<evidence type="ECO:0000256" key="5">
    <source>
        <dbReference type="ARBA" id="ARBA00022884"/>
    </source>
</evidence>
<keyword evidence="5 10" id="KW-0694">RNA-binding</keyword>
<dbReference type="PIRSF" id="PIRSF038995">
    <property type="entry name" value="SRP68"/>
    <property type="match status" value="1"/>
</dbReference>
<comment type="function">
    <text evidence="10">Component of the signal recognition particle (SRP) complex, a ribonucleoprotein complex that mediates the cotranslational targeting of secretory and membrane proteins to the endoplasmic reticulum (ER). The SRP complex interacts with the signal sequence in nascent secretory and membrane proteins and directs them to the membrane of the ER.</text>
</comment>
<keyword evidence="4 10" id="KW-0963">Cytoplasm</keyword>
<dbReference type="Proteomes" id="UP000307173">
    <property type="component" value="Unassembled WGS sequence"/>
</dbReference>
<dbReference type="PANTHER" id="PTHR12860:SF0">
    <property type="entry name" value="SIGNAL RECOGNITION PARTICLE SUBUNIT SRP68"/>
    <property type="match status" value="1"/>
</dbReference>
<dbReference type="Gene3D" id="1.10.3450.40">
    <property type="entry name" value="Signal recognition particle, SRP68 subunit, RNA-binding domain"/>
    <property type="match status" value="1"/>
</dbReference>
<name>A0A4V4NFW2_9ASCO</name>
<keyword evidence="8 10" id="KW-0687">Ribonucleoprotein</keyword>
<comment type="caution">
    <text evidence="11">The sequence shown here is derived from an EMBL/GenBank/DDBJ whole genome shotgun (WGS) entry which is preliminary data.</text>
</comment>
<proteinExistence type="inferred from homology"/>
<comment type="subcellular location">
    <subcellularLocation>
        <location evidence="1 10">Cytoplasm</location>
    </subcellularLocation>
    <subcellularLocation>
        <location evidence="2">Nucleus</location>
        <location evidence="2">Nucleolus</location>
    </subcellularLocation>
</comment>
<evidence type="ECO:0000256" key="1">
    <source>
        <dbReference type="ARBA" id="ARBA00004496"/>
    </source>
</evidence>
<accession>A0A4V4NFW2</accession>
<dbReference type="Pfam" id="PF16969">
    <property type="entry name" value="SRP68"/>
    <property type="match status" value="1"/>
</dbReference>
<protein>
    <recommendedName>
        <fullName evidence="9 10">Signal recognition particle subunit SRP68</fullName>
        <shortName evidence="10">SRP68</shortName>
    </recommendedName>
</protein>
<keyword evidence="12" id="KW-1185">Reference proteome</keyword>
<dbReference type="PANTHER" id="PTHR12860">
    <property type="entry name" value="SIGNAL RECOGNITION PARTICLE 68 KDA PROTEIN"/>
    <property type="match status" value="1"/>
</dbReference>
<evidence type="ECO:0000256" key="9">
    <source>
        <dbReference type="ARBA" id="ARBA00029498"/>
    </source>
</evidence>
<evidence type="ECO:0000256" key="10">
    <source>
        <dbReference type="PIRNR" id="PIRNR038995"/>
    </source>
</evidence>
<sequence>MKYPLASTLGERGELFLQTADDFHRQRLRVNKRLNTLRRKLNIITKDTKNYSQKNKISRIDSEDYDKDTMFGDVILFQAERDLLHAQETKLLLDVHFSHSKELFINSKYRKAWKSIQHLISIMEHEKDLLKLLEVLTYGNLIKGLSKVTMKRYTEAYPIFNIAKESLLFLYSHQELDSKYTKELYLDIIDLTIEPALKVVEGQCASEQSFSLSELTDKTGSDKFTAMAVKLMQKIDPSFVAKTDNHATKIRQISWSRYTVDVEREEVALAISKIMGATENILPFDFNSYDQSLILYQDAINLQSSEIERNGKDIYDSENQDQFIILTYLKYNYLLLTIRRDFAMIDNLGKDLNTGMNTSKQKTLSLLREILKVNDSILDSLNQINELPGVSNDDTLVDYIQTLHSFFTVKKQIRLAQAYIFSNKYLQSLALATSSFEILNNLKPFNLSSEGNLPVNDDIHSLKAEVEEMISKLYMLASYFSRDEKYRCIGSKYIVDNFDKVPKYSPNELIKNIAPLGVTFEPVNVKPVLFDIAFNYIGYDDAADMEEDTTEQSSGIGTEEEKKKGFFGLFGR</sequence>
<comment type="similarity">
    <text evidence="3 10">Belongs to the SRP68 family.</text>
</comment>